<name>A0A7R9TB81_MICPS</name>
<accession>A0A7R9TB81</accession>
<dbReference type="Gene3D" id="3.15.10.10">
    <property type="entry name" value="Bactericidal permeability-increasing protein, domain 1"/>
    <property type="match status" value="1"/>
</dbReference>
<feature type="region of interest" description="Disordered" evidence="1">
    <location>
        <begin position="466"/>
        <end position="504"/>
    </location>
</feature>
<proteinExistence type="predicted"/>
<gene>
    <name evidence="2" type="ORF">MPUS1402_LOCUS2340</name>
</gene>
<organism evidence="2">
    <name type="scientific">Micromonas pusilla</name>
    <name type="common">Picoplanktonic green alga</name>
    <name type="synonym">Chromulina pusilla</name>
    <dbReference type="NCBI Taxonomy" id="38833"/>
    <lineage>
        <taxon>Eukaryota</taxon>
        <taxon>Viridiplantae</taxon>
        <taxon>Chlorophyta</taxon>
        <taxon>Mamiellophyceae</taxon>
        <taxon>Mamiellales</taxon>
        <taxon>Mamiellaceae</taxon>
        <taxon>Micromonas</taxon>
    </lineage>
</organism>
<evidence type="ECO:0000256" key="1">
    <source>
        <dbReference type="SAM" id="MobiDB-lite"/>
    </source>
</evidence>
<protein>
    <submittedName>
        <fullName evidence="2">Uncharacterized protein</fullName>
    </submittedName>
</protein>
<dbReference type="EMBL" id="HBDY01003098">
    <property type="protein sequence ID" value="CAD8230540.1"/>
    <property type="molecule type" value="Transcribed_RNA"/>
</dbReference>
<sequence>MSDAGYNEPLSPSHAHAASSKLQDVGRTVSAEAATHLRRLKESERTKEAIDTATAWASNALEDPSNLRDAASKMWQEHEKVTEWKEKGKGWVDSTLQDEEKMERARNVSGRILSVAEKLAAKGAANNGSKVAGAFAAGLGDLQGLVATEKDNDKLLENGRDIARGLWEQLRDQAGENDSLGGIRGTVDRIVTRLREMVKGMQDAKIAAEAKKEETNAALDDYENQLYERAIAAGVDESSAKAAAQAAREMSGHVTFTTTPEGKLKKVDEGDDDGLLPSPVAKLLKESQGMWSEVRADESINALLKEEIAPGFENLIRSAVEVVCEMMSTLELPRVDGVYDSPLGSVCYHVDNLQFSEFAVAEDGLKVESATGANETQTGFGSTVSIDGIRTVMKDIKFAYCEFPKGWGMVDGEGLCTVKVDGARVAISYDIVVNTEQLMKLVNQGVELSKDESKLTSVKEKVQAKWAARQAATAPPPAAPAASEPQKSPKGAKKKHSSGAKDHAAADAALDKAFSFGGIFGAGGDDGSETDSSIDHDDFKSPTGAGLFSSMFSVGESDEDEEEYDEAHANVDAAANEDDIPAEQKAKLEQHRALLRELLGDEFVLEEPILELRVHGVEIAVGQLDVEIGGTSAAWLYNMIALVLTQQLRGTIEDRINGLTVRQLARLSGTVEAYSAGLVKVCVVTDDHEEEEEEQSMLGSWVSGGGLGKLRKDCGEWGVGWRCEHWKEGRIIRRTPSSVAEIVNEHGEKVIMVAGKEMGDLTLDARE</sequence>
<evidence type="ECO:0000313" key="2">
    <source>
        <dbReference type="EMBL" id="CAD8230540.1"/>
    </source>
</evidence>
<feature type="region of interest" description="Disordered" evidence="1">
    <location>
        <begin position="1"/>
        <end position="27"/>
    </location>
</feature>
<dbReference type="AlphaFoldDB" id="A0A7R9TB81"/>
<reference evidence="2" key="1">
    <citation type="submission" date="2021-01" db="EMBL/GenBank/DDBJ databases">
        <authorList>
            <person name="Corre E."/>
            <person name="Pelletier E."/>
            <person name="Niang G."/>
            <person name="Scheremetjew M."/>
            <person name="Finn R."/>
            <person name="Kale V."/>
            <person name="Holt S."/>
            <person name="Cochrane G."/>
            <person name="Meng A."/>
            <person name="Brown T."/>
            <person name="Cohen L."/>
        </authorList>
    </citation>
    <scope>NUCLEOTIDE SEQUENCE</scope>
    <source>
        <strain evidence="2">RCC1614</strain>
    </source>
</reference>